<name>A0AAW3B549_9TRYP</name>
<dbReference type="EMBL" id="JBAMZN010000037">
    <property type="protein sequence ID" value="KAL0516583.1"/>
    <property type="molecule type" value="Genomic_DNA"/>
</dbReference>
<keyword evidence="3" id="KW-1185">Reference proteome</keyword>
<reference evidence="2 3" key="1">
    <citation type="submission" date="2024-02" db="EMBL/GenBank/DDBJ databases">
        <title>FIRST GENOME SEQUENCES OF Leishmania (Viannia) shawi, Leishmania (Viannia) lindenbergi AND Leishmania (Viannia) utingensis.</title>
        <authorList>
            <person name="Resadore F."/>
            <person name="Custodio M.G.F."/>
            <person name="Boite M.C."/>
            <person name="Cupolillo E."/>
            <person name="Ferreira G.E.M."/>
        </authorList>
    </citation>
    <scope>NUCLEOTIDE SEQUENCE [LARGE SCALE GENOMIC DNA]</scope>
    <source>
        <strain evidence="2 3">MDAS/BR/1979/M5533</strain>
    </source>
</reference>
<feature type="region of interest" description="Disordered" evidence="1">
    <location>
        <begin position="282"/>
        <end position="304"/>
    </location>
</feature>
<evidence type="ECO:0000313" key="2">
    <source>
        <dbReference type="EMBL" id="KAL0516583.1"/>
    </source>
</evidence>
<comment type="caution">
    <text evidence="2">The sequence shown here is derived from an EMBL/GenBank/DDBJ whole genome shotgun (WGS) entry which is preliminary data.</text>
</comment>
<evidence type="ECO:0000256" key="1">
    <source>
        <dbReference type="SAM" id="MobiDB-lite"/>
    </source>
</evidence>
<evidence type="ECO:0000313" key="3">
    <source>
        <dbReference type="Proteomes" id="UP001501274"/>
    </source>
</evidence>
<feature type="region of interest" description="Disordered" evidence="1">
    <location>
        <begin position="131"/>
        <end position="167"/>
    </location>
</feature>
<feature type="region of interest" description="Disordered" evidence="1">
    <location>
        <begin position="597"/>
        <end position="639"/>
    </location>
</feature>
<dbReference type="Proteomes" id="UP001501274">
    <property type="component" value="Unassembled WGS sequence"/>
</dbReference>
<feature type="region of interest" description="Disordered" evidence="1">
    <location>
        <begin position="421"/>
        <end position="440"/>
    </location>
</feature>
<proteinExistence type="predicted"/>
<dbReference type="AlphaFoldDB" id="A0AAW3B549"/>
<accession>A0AAW3B549</accession>
<protein>
    <submittedName>
        <fullName evidence="2">Uncharacterized protein</fullName>
    </submittedName>
</protein>
<gene>
    <name evidence="2" type="ORF">Q4I28_008203</name>
</gene>
<organism evidence="2 3">
    <name type="scientific">Leishmania naiffi</name>
    <dbReference type="NCBI Taxonomy" id="5678"/>
    <lineage>
        <taxon>Eukaryota</taxon>
        <taxon>Discoba</taxon>
        <taxon>Euglenozoa</taxon>
        <taxon>Kinetoplastea</taxon>
        <taxon>Metakinetoplastina</taxon>
        <taxon>Trypanosomatida</taxon>
        <taxon>Trypanosomatidae</taxon>
        <taxon>Leishmaniinae</taxon>
        <taxon>Leishmania</taxon>
        <taxon>Leishmania naiffi species complex</taxon>
    </lineage>
</organism>
<sequence>MSPCLCLSTVSSRALLHPFLPPWAYLLSLFTIHRFLLPTTPTSVEGCERSGVADYPTLLELWTLVNAAAPAPSRHASHFDAPLTQYLTSLPAETSSIMTWANSANSTSRDPIAAAVDVAAYSPYQCSPASRATQRSSLAPSGEVEQNPGDDSFDSQAKEGVTMPSAPFNLMSRRATLPFTADVTSNGGGGATTSEGAFRLLLPTLVGNSEITYAENPTCRETHSRVTCAPEMVPGDAHQQSCLYGLVPPCGANASEDAPENIPAAAYIQADLSLTAQDTFTVKHNGGDRGERSAPSPSVSGEGVGTCIKHETRSTFPQSIDRVQPNALLVTDAVSEMYTNSLVPMTTSKSAQQPSSLTQLLGPCEGRSVAASVSVPCALHQRDYCGTSPTAFMPGSPLHLIGEPSELKREHLHLSFSPDATLEFDEHGPSPASGGTLTAELTDLSSPLSPLSLSFPESLSSAPCARAQRRGTVAAPADVDMFPEGKAVLKSPETLKEEEAITLIAALPSCFLWKGLVGPAEDCRDLFDIVPTAPATSSSQAARACSGSPGDDTASVGSTGAFFVSLFQPTLSKWMRWVSRKYHVVMRHIAGAAGVVQLSQEQRSKSPPKRSCASPRKSSDGASGDGAYPPPGDSTEAVDNDSAAFCDVGSLKDEMAYLPHTFSFSALQANFSYDDEWSRHSGAQEAQDDLTSPWNGARHNSWFRVGLQTEQRGAVRAAGGLMQLRRSITASPPSSLISDASFLTSSGERRWGSLTNLSFSAESLSTTLGALTAAHTFRDGTLQRLSHSLGGTLSSSASCASLSGDYHSLSLPSSLGSHSHRSGSTTSAIADDNYRDMLYLLFHHPPSSLIGDLTQCCEAYKAMVDTSSNGNHVLNWSELVLLLQPEEYIDYRALFPPNHFVTFEDFVEFVEVLSVRYHR</sequence>